<organism evidence="1 2">
    <name type="scientific">Bhargavaea ginsengi</name>
    <dbReference type="NCBI Taxonomy" id="426757"/>
    <lineage>
        <taxon>Bacteria</taxon>
        <taxon>Bacillati</taxon>
        <taxon>Bacillota</taxon>
        <taxon>Bacilli</taxon>
        <taxon>Bacillales</taxon>
        <taxon>Caryophanaceae</taxon>
        <taxon>Bhargavaea</taxon>
    </lineage>
</organism>
<dbReference type="EMBL" id="FNZF01000003">
    <property type="protein sequence ID" value="SEJ42816.1"/>
    <property type="molecule type" value="Genomic_DNA"/>
</dbReference>
<evidence type="ECO:0000313" key="2">
    <source>
        <dbReference type="Proteomes" id="UP000199200"/>
    </source>
</evidence>
<dbReference type="Proteomes" id="UP000199200">
    <property type="component" value="Unassembled WGS sequence"/>
</dbReference>
<dbReference type="OrthoDB" id="7058913at2"/>
<dbReference type="STRING" id="426757.SAMN04488127_1730"/>
<keyword evidence="2" id="KW-1185">Reference proteome</keyword>
<name>A0A1H6YR38_9BACL</name>
<dbReference type="RefSeq" id="WP_143059363.1">
    <property type="nucleotide sequence ID" value="NZ_FNZF01000003.1"/>
</dbReference>
<accession>A0A1H6YR38</accession>
<reference evidence="2" key="1">
    <citation type="submission" date="2016-10" db="EMBL/GenBank/DDBJ databases">
        <authorList>
            <person name="Varghese N."/>
            <person name="Submissions S."/>
        </authorList>
    </citation>
    <scope>NUCLEOTIDE SEQUENCE [LARGE SCALE GENOMIC DNA]</scope>
    <source>
        <strain evidence="2">CGMCC 1.6763</strain>
    </source>
</reference>
<proteinExistence type="predicted"/>
<dbReference type="AlphaFoldDB" id="A0A1H6YR38"/>
<sequence>MLIPDSTENLIVAVIYENQFNWYVADKEVWYLDYNKRIKLFREQGYEIKEEYIDDERQELLLLDTSNADDFLSRMSKYKVTTQKLKSLLESSISQEDDSWRYDYNPSLFIDFDRKVLYSSYTEAASYEDYAPKEWKSEYKNFKSIIPNNKRYWLNQYI</sequence>
<protein>
    <submittedName>
        <fullName evidence="1">Uncharacterized protein</fullName>
    </submittedName>
</protein>
<gene>
    <name evidence="1" type="ORF">SAMN04488127_1730</name>
</gene>
<evidence type="ECO:0000313" key="1">
    <source>
        <dbReference type="EMBL" id="SEJ42816.1"/>
    </source>
</evidence>